<name>A0A8J3I5F3_9CHLR</name>
<sequence length="531" mass="58819">MESQWNQTSGIRTSGVRDGATLFCLGSEHHPLKAEEEVCPLCGYLASGAQLGIYQVLRCLGSGRSGHAYLALHIRSKQQVVLKLFAPDPMSIMLWEQARQEVRTASLLNHSSILPISSCTHWQPSHQPAQQRPLHELINAYSSAEPYLLTLCQYTNANLSQFIAYYEKPEAQQAIQERGLSLRAHIGKLIQQMGSALNAAHARNLVHGALTPGNILLDGRDRLWVGDFGLARLHPPFAPYLAPELEGIVQHGTRMGDWRQFWQALSPANDQYMLAQICQLLFTRLLQPNEYERTLPILRHASQTRPEQRFASIESFIHELLNQLQDSGSRPAGRISSPNNISSAVYASLTPSTGSNPAYPSLASSGSYGGYSSPFQARNTTAGYHSSSSPSQVRNTTAGYHSVPVTTSSDARSQYNKMLNYSLAASQPVSPADEWEKRGGKLFTEHDFAGAVRAYRQALALDNYRSTLWQALGDAHFALEQYKEALSSYEQALSLNPNDSATWLNRGTVLDSLGRRQEAIECYERADQLDS</sequence>
<keyword evidence="6 8" id="KW-0802">TPR repeat</keyword>
<dbReference type="PROSITE" id="PS50005">
    <property type="entry name" value="TPR"/>
    <property type="match status" value="1"/>
</dbReference>
<dbReference type="Pfam" id="PF07719">
    <property type="entry name" value="TPR_2"/>
    <property type="match status" value="1"/>
</dbReference>
<keyword evidence="12" id="KW-1185">Reference proteome</keyword>
<evidence type="ECO:0000256" key="4">
    <source>
        <dbReference type="ARBA" id="ARBA00022741"/>
    </source>
</evidence>
<evidence type="ECO:0000256" key="2">
    <source>
        <dbReference type="ARBA" id="ARBA00022679"/>
    </source>
</evidence>
<evidence type="ECO:0000313" key="12">
    <source>
        <dbReference type="Proteomes" id="UP000612362"/>
    </source>
</evidence>
<feature type="binding site" evidence="9">
    <location>
        <position position="83"/>
    </location>
    <ligand>
        <name>ATP</name>
        <dbReference type="ChEBI" id="CHEBI:30616"/>
    </ligand>
</feature>
<dbReference type="PANTHER" id="PTHR43289:SF6">
    <property type="entry name" value="SERINE_THREONINE-PROTEIN KINASE NEKL-3"/>
    <property type="match status" value="1"/>
</dbReference>
<keyword evidence="2" id="KW-0808">Transferase</keyword>
<dbReference type="PROSITE" id="PS00107">
    <property type="entry name" value="PROTEIN_KINASE_ATP"/>
    <property type="match status" value="1"/>
</dbReference>
<comment type="caution">
    <text evidence="11">The sequence shown here is derived from an EMBL/GenBank/DDBJ whole genome shotgun (WGS) entry which is preliminary data.</text>
</comment>
<dbReference type="Pfam" id="PF00069">
    <property type="entry name" value="Pkinase"/>
    <property type="match status" value="1"/>
</dbReference>
<dbReference type="Proteomes" id="UP000612362">
    <property type="component" value="Unassembled WGS sequence"/>
</dbReference>
<keyword evidence="3" id="KW-0677">Repeat</keyword>
<dbReference type="AlphaFoldDB" id="A0A8J3I5F3"/>
<dbReference type="InterPro" id="IPR000719">
    <property type="entry name" value="Prot_kinase_dom"/>
</dbReference>
<keyword evidence="4 9" id="KW-0547">Nucleotide-binding</keyword>
<dbReference type="EMBL" id="BNJF01000002">
    <property type="protein sequence ID" value="GHO46462.1"/>
    <property type="molecule type" value="Genomic_DNA"/>
</dbReference>
<dbReference type="InterPro" id="IPR019734">
    <property type="entry name" value="TPR_rpt"/>
</dbReference>
<dbReference type="SUPFAM" id="SSF48452">
    <property type="entry name" value="TPR-like"/>
    <property type="match status" value="1"/>
</dbReference>
<dbReference type="Gene3D" id="3.30.200.20">
    <property type="entry name" value="Phosphorylase Kinase, domain 1"/>
    <property type="match status" value="1"/>
</dbReference>
<evidence type="ECO:0000256" key="6">
    <source>
        <dbReference type="ARBA" id="ARBA00022803"/>
    </source>
</evidence>
<dbReference type="Pfam" id="PF13181">
    <property type="entry name" value="TPR_8"/>
    <property type="match status" value="1"/>
</dbReference>
<evidence type="ECO:0000256" key="1">
    <source>
        <dbReference type="ARBA" id="ARBA00012513"/>
    </source>
</evidence>
<gene>
    <name evidence="11" type="ORF">KSX_46250</name>
</gene>
<evidence type="ECO:0000256" key="8">
    <source>
        <dbReference type="PROSITE-ProRule" id="PRU00339"/>
    </source>
</evidence>
<feature type="domain" description="Protein kinase" evidence="10">
    <location>
        <begin position="54"/>
        <end position="349"/>
    </location>
</feature>
<dbReference type="InterPro" id="IPR011009">
    <property type="entry name" value="Kinase-like_dom_sf"/>
</dbReference>
<evidence type="ECO:0000259" key="10">
    <source>
        <dbReference type="PROSITE" id="PS50011"/>
    </source>
</evidence>
<reference evidence="11" key="1">
    <citation type="submission" date="2020-10" db="EMBL/GenBank/DDBJ databases">
        <title>Taxonomic study of unclassified bacteria belonging to the class Ktedonobacteria.</title>
        <authorList>
            <person name="Yabe S."/>
            <person name="Wang C.M."/>
            <person name="Zheng Y."/>
            <person name="Sakai Y."/>
            <person name="Cavaletti L."/>
            <person name="Monciardini P."/>
            <person name="Donadio S."/>
        </authorList>
    </citation>
    <scope>NUCLEOTIDE SEQUENCE</scope>
    <source>
        <strain evidence="11">SOSP1-1</strain>
    </source>
</reference>
<proteinExistence type="predicted"/>
<evidence type="ECO:0000256" key="3">
    <source>
        <dbReference type="ARBA" id="ARBA00022737"/>
    </source>
</evidence>
<protein>
    <recommendedName>
        <fullName evidence="1">non-specific serine/threonine protein kinase</fullName>
        <ecNumber evidence="1">2.7.11.1</ecNumber>
    </recommendedName>
</protein>
<keyword evidence="7 9" id="KW-0067">ATP-binding</keyword>
<dbReference type="SMART" id="SM00028">
    <property type="entry name" value="TPR"/>
    <property type="match status" value="3"/>
</dbReference>
<dbReference type="PROSITE" id="PS50011">
    <property type="entry name" value="PROTEIN_KINASE_DOM"/>
    <property type="match status" value="1"/>
</dbReference>
<dbReference type="InterPro" id="IPR017441">
    <property type="entry name" value="Protein_kinase_ATP_BS"/>
</dbReference>
<evidence type="ECO:0000313" key="11">
    <source>
        <dbReference type="EMBL" id="GHO46462.1"/>
    </source>
</evidence>
<dbReference type="InterPro" id="IPR011990">
    <property type="entry name" value="TPR-like_helical_dom_sf"/>
</dbReference>
<dbReference type="PROSITE" id="PS50293">
    <property type="entry name" value="TPR_REGION"/>
    <property type="match status" value="2"/>
</dbReference>
<organism evidence="11 12">
    <name type="scientific">Ktedonospora formicarum</name>
    <dbReference type="NCBI Taxonomy" id="2778364"/>
    <lineage>
        <taxon>Bacteria</taxon>
        <taxon>Bacillati</taxon>
        <taxon>Chloroflexota</taxon>
        <taxon>Ktedonobacteria</taxon>
        <taxon>Ktedonobacterales</taxon>
        <taxon>Ktedonobacteraceae</taxon>
        <taxon>Ktedonospora</taxon>
    </lineage>
</organism>
<evidence type="ECO:0000256" key="5">
    <source>
        <dbReference type="ARBA" id="ARBA00022777"/>
    </source>
</evidence>
<accession>A0A8J3I5F3</accession>
<dbReference type="SUPFAM" id="SSF56112">
    <property type="entry name" value="Protein kinase-like (PK-like)"/>
    <property type="match status" value="1"/>
</dbReference>
<dbReference type="PANTHER" id="PTHR43289">
    <property type="entry name" value="MITOGEN-ACTIVATED PROTEIN KINASE KINASE KINASE 20-RELATED"/>
    <property type="match status" value="1"/>
</dbReference>
<dbReference type="InterPro" id="IPR013105">
    <property type="entry name" value="TPR_2"/>
</dbReference>
<dbReference type="Gene3D" id="1.10.510.10">
    <property type="entry name" value="Transferase(Phosphotransferase) domain 1"/>
    <property type="match status" value="1"/>
</dbReference>
<evidence type="ECO:0000256" key="7">
    <source>
        <dbReference type="ARBA" id="ARBA00022840"/>
    </source>
</evidence>
<dbReference type="Gene3D" id="1.25.40.10">
    <property type="entry name" value="Tetratricopeptide repeat domain"/>
    <property type="match status" value="1"/>
</dbReference>
<dbReference type="EC" id="2.7.11.1" evidence="1"/>
<dbReference type="GO" id="GO:0004674">
    <property type="term" value="F:protein serine/threonine kinase activity"/>
    <property type="evidence" value="ECO:0007669"/>
    <property type="project" value="UniProtKB-EC"/>
</dbReference>
<keyword evidence="5" id="KW-0418">Kinase</keyword>
<dbReference type="SMART" id="SM00220">
    <property type="entry name" value="S_TKc"/>
    <property type="match status" value="1"/>
</dbReference>
<dbReference type="GO" id="GO:0005524">
    <property type="term" value="F:ATP binding"/>
    <property type="evidence" value="ECO:0007669"/>
    <property type="project" value="UniProtKB-UniRule"/>
</dbReference>
<evidence type="ECO:0000256" key="9">
    <source>
        <dbReference type="PROSITE-ProRule" id="PRU10141"/>
    </source>
</evidence>
<dbReference type="RefSeq" id="WP_220195838.1">
    <property type="nucleotide sequence ID" value="NZ_BNJF01000002.1"/>
</dbReference>
<feature type="repeat" description="TPR" evidence="8">
    <location>
        <begin position="466"/>
        <end position="499"/>
    </location>
</feature>